<protein>
    <submittedName>
        <fullName evidence="2">Uncharacterized protein</fullName>
    </submittedName>
</protein>
<dbReference type="Proteomes" id="UP000515823">
    <property type="component" value="Chromosome"/>
</dbReference>
<evidence type="ECO:0000313" key="2">
    <source>
        <dbReference type="EMBL" id="QNM04782.1"/>
    </source>
</evidence>
<feature type="region of interest" description="Disordered" evidence="1">
    <location>
        <begin position="37"/>
        <end position="77"/>
    </location>
</feature>
<proteinExistence type="predicted"/>
<reference evidence="2 3" key="1">
    <citation type="submission" date="2020-08" db="EMBL/GenBank/DDBJ databases">
        <authorList>
            <person name="Liu C."/>
            <person name="Sun Q."/>
        </authorList>
    </citation>
    <scope>NUCLEOTIDE SEQUENCE [LARGE SCALE GENOMIC DNA]</scope>
    <source>
        <strain evidence="2 3">NSJ-38</strain>
    </source>
</reference>
<dbReference type="RefSeq" id="WP_249301433.1">
    <property type="nucleotide sequence ID" value="NZ_CP060634.1"/>
</dbReference>
<name>A0A7G9G1V0_9FIRM</name>
<dbReference type="AlphaFoldDB" id="A0A7G9G1V0"/>
<organism evidence="2 3">
    <name type="scientific">Qiania dongpingensis</name>
    <dbReference type="NCBI Taxonomy" id="2763669"/>
    <lineage>
        <taxon>Bacteria</taxon>
        <taxon>Bacillati</taxon>
        <taxon>Bacillota</taxon>
        <taxon>Clostridia</taxon>
        <taxon>Lachnospirales</taxon>
        <taxon>Lachnospiraceae</taxon>
        <taxon>Qiania</taxon>
    </lineage>
</organism>
<sequence>MRYSVKERRRKGRKAVLYLTAAMFLCIFVLAGCQKTDGRKGTEKEEGTGSRNGTGTAGTPAGQENGSGGESAEKSTEVQDILETCDIQGSVTELLESGYRISKVYSGEADDGGAIAWEHVEGQEQKEDMVTVSITGKTACQLLTIDRNTYDSTLTDCGTEQIKKGTQIAVFGDMSDDVQIKAERIVIVRFQ</sequence>
<dbReference type="EMBL" id="CP060634">
    <property type="protein sequence ID" value="QNM04782.1"/>
    <property type="molecule type" value="Genomic_DNA"/>
</dbReference>
<evidence type="ECO:0000256" key="1">
    <source>
        <dbReference type="SAM" id="MobiDB-lite"/>
    </source>
</evidence>
<dbReference type="KEGG" id="qdo:H9Q78_09990"/>
<evidence type="ECO:0000313" key="3">
    <source>
        <dbReference type="Proteomes" id="UP000515823"/>
    </source>
</evidence>
<feature type="compositionally biased region" description="Basic and acidic residues" evidence="1">
    <location>
        <begin position="37"/>
        <end position="48"/>
    </location>
</feature>
<keyword evidence="3" id="KW-1185">Reference proteome</keyword>
<gene>
    <name evidence="2" type="ORF">H9Q78_09990</name>
</gene>
<accession>A0A7G9G1V0</accession>
<dbReference type="PROSITE" id="PS51257">
    <property type="entry name" value="PROKAR_LIPOPROTEIN"/>
    <property type="match status" value="1"/>
</dbReference>